<proteinExistence type="predicted"/>
<organism evidence="3 4">
    <name type="scientific">Chlamydomonas schloesseri</name>
    <dbReference type="NCBI Taxonomy" id="2026947"/>
    <lineage>
        <taxon>Eukaryota</taxon>
        <taxon>Viridiplantae</taxon>
        <taxon>Chlorophyta</taxon>
        <taxon>core chlorophytes</taxon>
        <taxon>Chlorophyceae</taxon>
        <taxon>CS clade</taxon>
        <taxon>Chlamydomonadales</taxon>
        <taxon>Chlamydomonadaceae</taxon>
        <taxon>Chlamydomonas</taxon>
    </lineage>
</organism>
<evidence type="ECO:0000256" key="2">
    <source>
        <dbReference type="SAM" id="MobiDB-lite"/>
    </source>
</evidence>
<feature type="region of interest" description="Disordered" evidence="2">
    <location>
        <begin position="334"/>
        <end position="551"/>
    </location>
</feature>
<feature type="region of interest" description="Disordered" evidence="2">
    <location>
        <begin position="173"/>
        <end position="228"/>
    </location>
</feature>
<accession>A0A835WW49</accession>
<feature type="compositionally biased region" description="Pro residues" evidence="2">
    <location>
        <begin position="417"/>
        <end position="429"/>
    </location>
</feature>
<evidence type="ECO:0000313" key="3">
    <source>
        <dbReference type="EMBL" id="KAG2454855.1"/>
    </source>
</evidence>
<gene>
    <name evidence="3" type="ORF">HYH02_000686</name>
</gene>
<evidence type="ECO:0000313" key="4">
    <source>
        <dbReference type="Proteomes" id="UP000613740"/>
    </source>
</evidence>
<dbReference type="AlphaFoldDB" id="A0A835WW49"/>
<feature type="compositionally biased region" description="Low complexity" evidence="2">
    <location>
        <begin position="489"/>
        <end position="500"/>
    </location>
</feature>
<feature type="coiled-coil region" evidence="1">
    <location>
        <begin position="73"/>
        <end position="100"/>
    </location>
</feature>
<feature type="compositionally biased region" description="Acidic residues" evidence="2">
    <location>
        <begin position="457"/>
        <end position="466"/>
    </location>
</feature>
<protein>
    <submittedName>
        <fullName evidence="3">Uncharacterized protein</fullName>
    </submittedName>
</protein>
<feature type="compositionally biased region" description="Basic and acidic residues" evidence="2">
    <location>
        <begin position="514"/>
        <end position="524"/>
    </location>
</feature>
<comment type="caution">
    <text evidence="3">The sequence shown here is derived from an EMBL/GenBank/DDBJ whole genome shotgun (WGS) entry which is preliminary data.</text>
</comment>
<feature type="compositionally biased region" description="Basic and acidic residues" evidence="2">
    <location>
        <begin position="346"/>
        <end position="356"/>
    </location>
</feature>
<sequence length="586" mass="61076">MEENLKLRRQLAEMQRQLTLTQTAQRRGEAEAARLRTSLARAEEMMGQREAGTLSPNSMASQLYRTPETTSLVAALRQRLEDCEAGREDLRRELERMAKSTRATAVAELQAEVQACSEETGRQLARAELLAGRTAAATAEVVELRRQLAEQAAAHAAAQVRLEEETQCLHDQPAGRTGAAAGHGRHHHSSSSSGPSTLCSPPRVNRRDGPETEAVSSKVASGGGGGDSNRLAAANAAATLAELETCAEVLLSHAHLINARVPLGPAHRGSMAMLEAWVRNRGPQVAGAPAVLRTLRAHQGRLHAALVALPGGPIFTNASLAALTVLAAQAAAQPVADAPEPGQGDDGEHSNSERGQQRQQQLGKAGVEPQTPQPRAHPISRVASTRGGGTGPTQPHGQVSPTKGAAVAGHSPSLACAPPPAPPFPPQQRQPPLAVPRLKLPNAGGSSGLPWIPPSVVEEEPEEVESLDSVPTAATPAQTHAEVGSSPRAAHGVGSVGAASPIGGGAGRLPSGRVDNRSKYDVIRSRQQQHLMEPVPLSQEPGVTGGSGGEAHTAIVAARGVEAISTDDSWQELGVEEVDEDLDGDY</sequence>
<dbReference type="EMBL" id="JAEHOD010000001">
    <property type="protein sequence ID" value="KAG2454855.1"/>
    <property type="molecule type" value="Genomic_DNA"/>
</dbReference>
<keyword evidence="4" id="KW-1185">Reference proteome</keyword>
<evidence type="ECO:0000256" key="1">
    <source>
        <dbReference type="SAM" id="Coils"/>
    </source>
</evidence>
<reference evidence="3" key="1">
    <citation type="journal article" date="2020" name="bioRxiv">
        <title>Comparative genomics of Chlamydomonas.</title>
        <authorList>
            <person name="Craig R.J."/>
            <person name="Hasan A.R."/>
            <person name="Ness R.W."/>
            <person name="Keightley P.D."/>
        </authorList>
    </citation>
    <scope>NUCLEOTIDE SEQUENCE</scope>
    <source>
        <strain evidence="3">CCAP 11/173</strain>
    </source>
</reference>
<keyword evidence="1" id="KW-0175">Coiled coil</keyword>
<dbReference type="OrthoDB" id="10619121at2759"/>
<name>A0A835WW49_9CHLO</name>
<dbReference type="Proteomes" id="UP000613740">
    <property type="component" value="Unassembled WGS sequence"/>
</dbReference>